<comment type="caution">
    <text evidence="1">The sequence shown here is derived from an EMBL/GenBank/DDBJ whole genome shotgun (WGS) entry which is preliminary data.</text>
</comment>
<dbReference type="PANTHER" id="PTHR41930">
    <property type="entry name" value="UPF0200 PROTEIN MJ1399"/>
    <property type="match status" value="1"/>
</dbReference>
<evidence type="ECO:0000313" key="1">
    <source>
        <dbReference type="EMBL" id="OGZ24626.1"/>
    </source>
</evidence>
<dbReference type="PANTHER" id="PTHR41930:SF1">
    <property type="entry name" value="DEPHOSPHO-COA KINASE"/>
    <property type="match status" value="1"/>
</dbReference>
<evidence type="ECO:0008006" key="3">
    <source>
        <dbReference type="Google" id="ProtNLM"/>
    </source>
</evidence>
<name>A0A1G2EFR9_9BACT</name>
<sequence>MVNKIICVVGMPGAGKSIVSDELVERGFTYLRFGQITLDIIKEKNLEINEANEKKTREGLRKKYGMGAFARLNIPKIDELIKKSNVVVDGLYSWSEYKILKEKYGEAMSVLAVYAPPKLRYARLKNRSIKNDQALRFRNFTEKEAEARDYAEIENIEKGGPIAMADFTVINTGTIEELKASIKDILKVIG</sequence>
<dbReference type="Pfam" id="PF13238">
    <property type="entry name" value="AAA_18"/>
    <property type="match status" value="1"/>
</dbReference>
<accession>A0A1G2EFR9</accession>
<dbReference type="Gene3D" id="3.40.50.300">
    <property type="entry name" value="P-loop containing nucleotide triphosphate hydrolases"/>
    <property type="match status" value="1"/>
</dbReference>
<dbReference type="Proteomes" id="UP000178647">
    <property type="component" value="Unassembled WGS sequence"/>
</dbReference>
<dbReference type="EMBL" id="MHMH01000008">
    <property type="protein sequence ID" value="OGZ24626.1"/>
    <property type="molecule type" value="Genomic_DNA"/>
</dbReference>
<dbReference type="SUPFAM" id="SSF52540">
    <property type="entry name" value="P-loop containing nucleoside triphosphate hydrolases"/>
    <property type="match status" value="1"/>
</dbReference>
<protein>
    <recommendedName>
        <fullName evidence="3">Dephospho-CoA kinase</fullName>
    </recommendedName>
</protein>
<reference evidence="1 2" key="1">
    <citation type="journal article" date="2016" name="Nat. Commun.">
        <title>Thousands of microbial genomes shed light on interconnected biogeochemical processes in an aquifer system.</title>
        <authorList>
            <person name="Anantharaman K."/>
            <person name="Brown C.T."/>
            <person name="Hug L.A."/>
            <person name="Sharon I."/>
            <person name="Castelle C.J."/>
            <person name="Probst A.J."/>
            <person name="Thomas B.C."/>
            <person name="Singh A."/>
            <person name="Wilkins M.J."/>
            <person name="Karaoz U."/>
            <person name="Brodie E.L."/>
            <person name="Williams K.H."/>
            <person name="Hubbard S.S."/>
            <person name="Banfield J.F."/>
        </authorList>
    </citation>
    <scope>NUCLEOTIDE SEQUENCE [LARGE SCALE GENOMIC DNA]</scope>
</reference>
<proteinExistence type="predicted"/>
<dbReference type="STRING" id="1801672.A2896_00760"/>
<gene>
    <name evidence="1" type="ORF">A2896_00760</name>
</gene>
<organism evidence="1 2">
    <name type="scientific">Candidatus Nealsonbacteria bacterium RIFCSPLOWO2_01_FULL_43_32</name>
    <dbReference type="NCBI Taxonomy" id="1801672"/>
    <lineage>
        <taxon>Bacteria</taxon>
        <taxon>Candidatus Nealsoniibacteriota</taxon>
    </lineage>
</organism>
<evidence type="ECO:0000313" key="2">
    <source>
        <dbReference type="Proteomes" id="UP000178647"/>
    </source>
</evidence>
<dbReference type="AlphaFoldDB" id="A0A1G2EFR9"/>
<dbReference type="InterPro" id="IPR027417">
    <property type="entry name" value="P-loop_NTPase"/>
</dbReference>